<accession>A0A8X6YUR3</accession>
<comment type="caution">
    <text evidence="1">The sequence shown here is derived from an EMBL/GenBank/DDBJ whole genome shotgun (WGS) entry which is preliminary data.</text>
</comment>
<feature type="non-terminal residue" evidence="1">
    <location>
        <position position="1"/>
    </location>
</feature>
<keyword evidence="2" id="KW-1185">Reference proteome</keyword>
<name>A0A8X6YUR3_9ARAC</name>
<evidence type="ECO:0000313" key="1">
    <source>
        <dbReference type="EMBL" id="GFY79661.1"/>
    </source>
</evidence>
<sequence>VWPATVLEASIVSGCPRGKEVIRQLRCIPRILEKGRQYLSR</sequence>
<dbReference type="EMBL" id="BMAV01023733">
    <property type="protein sequence ID" value="GFY79661.1"/>
    <property type="molecule type" value="Genomic_DNA"/>
</dbReference>
<organism evidence="1 2">
    <name type="scientific">Trichonephila inaurata madagascariensis</name>
    <dbReference type="NCBI Taxonomy" id="2747483"/>
    <lineage>
        <taxon>Eukaryota</taxon>
        <taxon>Metazoa</taxon>
        <taxon>Ecdysozoa</taxon>
        <taxon>Arthropoda</taxon>
        <taxon>Chelicerata</taxon>
        <taxon>Arachnida</taxon>
        <taxon>Araneae</taxon>
        <taxon>Araneomorphae</taxon>
        <taxon>Entelegynae</taxon>
        <taxon>Araneoidea</taxon>
        <taxon>Nephilidae</taxon>
        <taxon>Trichonephila</taxon>
        <taxon>Trichonephila inaurata</taxon>
    </lineage>
</organism>
<evidence type="ECO:0000313" key="2">
    <source>
        <dbReference type="Proteomes" id="UP000886998"/>
    </source>
</evidence>
<dbReference type="Proteomes" id="UP000886998">
    <property type="component" value="Unassembled WGS sequence"/>
</dbReference>
<protein>
    <submittedName>
        <fullName evidence="1">Uncharacterized protein</fullName>
    </submittedName>
</protein>
<reference evidence="1" key="1">
    <citation type="submission" date="2020-08" db="EMBL/GenBank/DDBJ databases">
        <title>Multicomponent nature underlies the extraordinary mechanical properties of spider dragline silk.</title>
        <authorList>
            <person name="Kono N."/>
            <person name="Nakamura H."/>
            <person name="Mori M."/>
            <person name="Yoshida Y."/>
            <person name="Ohtoshi R."/>
            <person name="Malay A.D."/>
            <person name="Moran D.A.P."/>
            <person name="Tomita M."/>
            <person name="Numata K."/>
            <person name="Arakawa K."/>
        </authorList>
    </citation>
    <scope>NUCLEOTIDE SEQUENCE</scope>
</reference>
<proteinExistence type="predicted"/>
<dbReference type="AlphaFoldDB" id="A0A8X6YUR3"/>
<gene>
    <name evidence="1" type="ORF">TNIN_358051</name>
</gene>